<protein>
    <submittedName>
        <fullName evidence="2">Glycosyltransferase</fullName>
    </submittedName>
</protein>
<keyword evidence="2" id="KW-0808">Transferase</keyword>
<sequence>MVMLSVITAVLNDLEGLKRTYESLSLINVPYEWIVIDGLSDDGTVEWVYQIDMMNIKIISEKDDGIYDAMNKGVRLANGEWLYFLNAGDFMKIDVGYVLAKGRCVDVISGRVELYSSNLVSLNEYHPSFNGRINGMVNSNCIAHQGSFINKKVFCRFGEYKIKYKVQGDFEYWIRLMYSDAIFLFLSDVVAGFVVNGASSNVKSFYGAENERVNVLLEYGAVKWHKSLILKFRAFLSLCFMLVRRVLKVMGE</sequence>
<name>A0A5C4RRV3_PROVB</name>
<feature type="domain" description="Glycosyltransferase 2-like" evidence="1">
    <location>
        <begin position="5"/>
        <end position="93"/>
    </location>
</feature>
<dbReference type="EMBL" id="VDCI01000016">
    <property type="protein sequence ID" value="TNJ34063.1"/>
    <property type="molecule type" value="Genomic_DNA"/>
</dbReference>
<dbReference type="PANTHER" id="PTHR43685:SF2">
    <property type="entry name" value="GLYCOSYLTRANSFERASE 2-LIKE DOMAIN-CONTAINING PROTEIN"/>
    <property type="match status" value="1"/>
</dbReference>
<reference evidence="2 3" key="1">
    <citation type="submission" date="2019-05" db="EMBL/GenBank/DDBJ databases">
        <title>Draft Whole-Genome sequence of the green sulfur bacterium Prosthecochloris vibrioformis DSM 260.</title>
        <authorList>
            <person name="Meyer T.E."/>
            <person name="Kyndt J.A."/>
        </authorList>
    </citation>
    <scope>NUCLEOTIDE SEQUENCE [LARGE SCALE GENOMIC DNA]</scope>
    <source>
        <strain evidence="2 3">DSM 260</strain>
    </source>
</reference>
<dbReference type="InterPro" id="IPR029044">
    <property type="entry name" value="Nucleotide-diphossugar_trans"/>
</dbReference>
<evidence type="ECO:0000313" key="2">
    <source>
        <dbReference type="EMBL" id="TNJ34063.1"/>
    </source>
</evidence>
<dbReference type="AlphaFoldDB" id="A0A5C4RRV3"/>
<dbReference type="Pfam" id="PF00535">
    <property type="entry name" value="Glycos_transf_2"/>
    <property type="match status" value="1"/>
</dbReference>
<dbReference type="RefSeq" id="WP_139627035.1">
    <property type="nucleotide sequence ID" value="NZ_VDCI01000016.1"/>
</dbReference>
<proteinExistence type="predicted"/>
<gene>
    <name evidence="2" type="ORF">FGF68_10550</name>
</gene>
<dbReference type="Gene3D" id="3.90.550.10">
    <property type="entry name" value="Spore Coat Polysaccharide Biosynthesis Protein SpsA, Chain A"/>
    <property type="match status" value="1"/>
</dbReference>
<dbReference type="PANTHER" id="PTHR43685">
    <property type="entry name" value="GLYCOSYLTRANSFERASE"/>
    <property type="match status" value="1"/>
</dbReference>
<organism evidence="2 3">
    <name type="scientific">Prosthecochloris vibrioformis</name>
    <name type="common">Chlorobium vibrioforme</name>
    <dbReference type="NCBI Taxonomy" id="1098"/>
    <lineage>
        <taxon>Bacteria</taxon>
        <taxon>Pseudomonadati</taxon>
        <taxon>Chlorobiota</taxon>
        <taxon>Chlorobiia</taxon>
        <taxon>Chlorobiales</taxon>
        <taxon>Chlorobiaceae</taxon>
        <taxon>Prosthecochloris</taxon>
    </lineage>
</organism>
<dbReference type="InterPro" id="IPR050834">
    <property type="entry name" value="Glycosyltransf_2"/>
</dbReference>
<dbReference type="InterPro" id="IPR001173">
    <property type="entry name" value="Glyco_trans_2-like"/>
</dbReference>
<accession>A0A5C4RRV3</accession>
<comment type="caution">
    <text evidence="2">The sequence shown here is derived from an EMBL/GenBank/DDBJ whole genome shotgun (WGS) entry which is preliminary data.</text>
</comment>
<dbReference type="Proteomes" id="UP000309544">
    <property type="component" value="Unassembled WGS sequence"/>
</dbReference>
<evidence type="ECO:0000313" key="3">
    <source>
        <dbReference type="Proteomes" id="UP000309544"/>
    </source>
</evidence>
<keyword evidence="3" id="KW-1185">Reference proteome</keyword>
<evidence type="ECO:0000259" key="1">
    <source>
        <dbReference type="Pfam" id="PF00535"/>
    </source>
</evidence>
<dbReference type="GO" id="GO:0016740">
    <property type="term" value="F:transferase activity"/>
    <property type="evidence" value="ECO:0007669"/>
    <property type="project" value="UniProtKB-KW"/>
</dbReference>
<dbReference type="SUPFAM" id="SSF53448">
    <property type="entry name" value="Nucleotide-diphospho-sugar transferases"/>
    <property type="match status" value="1"/>
</dbReference>